<name>A0A0D6MK59_9PROT</name>
<dbReference type="OrthoDB" id="7276657at2"/>
<proteinExistence type="predicted"/>
<protein>
    <submittedName>
        <fullName evidence="1">Uncharacterized protein</fullName>
    </submittedName>
</protein>
<gene>
    <name evidence="1" type="ORF">Tasa_012_001</name>
</gene>
<dbReference type="Proteomes" id="UP000032679">
    <property type="component" value="Unassembled WGS sequence"/>
</dbReference>
<dbReference type="EMBL" id="BALE01000012">
    <property type="protein sequence ID" value="GAN53825.1"/>
    <property type="molecule type" value="Genomic_DNA"/>
</dbReference>
<accession>A0A0D6MK59</accession>
<organism evidence="1 2">
    <name type="scientific">Tanticharoenia sakaeratensis NBRC 103193</name>
    <dbReference type="NCBI Taxonomy" id="1231623"/>
    <lineage>
        <taxon>Bacteria</taxon>
        <taxon>Pseudomonadati</taxon>
        <taxon>Pseudomonadota</taxon>
        <taxon>Alphaproteobacteria</taxon>
        <taxon>Acetobacterales</taxon>
        <taxon>Acetobacteraceae</taxon>
        <taxon>Tanticharoenia</taxon>
    </lineage>
</organism>
<dbReference type="STRING" id="1231623.Tasa_012_001"/>
<sequence length="325" mass="36780">MADTLVFDAAWHLDHSRPEALLRYLDPTRSFMGQINRLTERFRRVQTLCAGGDDTTALLKLRNALAFHLVKMSRWWHVDFCPRGATGVRNSLFLTYVHAHLQHSLEDEMLYDVLTMQRYMHANEGGHILILHQEIDEPLGVQTLYGIDGHRNFRFSNGSPGARPVWNDRGHPDFAGAWLAAGSVRALIAGNGDSMTVFRNARGEHEQARVWHQRHFHVRCERRAVVAYDQSIAQLLTCRTPFGRASFEAIANDCAFRVARMAARRSMTLADFAEAGGMADANPRVAIALKRRARAHVASAIDETRRHESDACLDRLIAYLPRRCG</sequence>
<evidence type="ECO:0000313" key="2">
    <source>
        <dbReference type="Proteomes" id="UP000032679"/>
    </source>
</evidence>
<dbReference type="AlphaFoldDB" id="A0A0D6MK59"/>
<evidence type="ECO:0000313" key="1">
    <source>
        <dbReference type="EMBL" id="GAN53825.1"/>
    </source>
</evidence>
<dbReference type="RefSeq" id="WP_048848184.1">
    <property type="nucleotide sequence ID" value="NZ_BALE01000012.1"/>
</dbReference>
<keyword evidence="2" id="KW-1185">Reference proteome</keyword>
<reference evidence="1 2" key="1">
    <citation type="submission" date="2012-10" db="EMBL/GenBank/DDBJ databases">
        <title>Genome sequencing of Tanticharoenia sakaeratensis NBRC 103193.</title>
        <authorList>
            <person name="Azuma Y."/>
            <person name="Hadano H."/>
            <person name="Hirakawa H."/>
            <person name="Matsushita K."/>
        </authorList>
    </citation>
    <scope>NUCLEOTIDE SEQUENCE [LARGE SCALE GENOMIC DNA]</scope>
    <source>
        <strain evidence="1 2">NBRC 103193</strain>
    </source>
</reference>
<comment type="caution">
    <text evidence="1">The sequence shown here is derived from an EMBL/GenBank/DDBJ whole genome shotgun (WGS) entry which is preliminary data.</text>
</comment>